<dbReference type="Pfam" id="PF08238">
    <property type="entry name" value="Sel1"/>
    <property type="match status" value="5"/>
</dbReference>
<dbReference type="SMART" id="SM00028">
    <property type="entry name" value="TPR"/>
    <property type="match status" value="2"/>
</dbReference>
<evidence type="ECO:0000313" key="3">
    <source>
        <dbReference type="Proteomes" id="UP001190700"/>
    </source>
</evidence>
<dbReference type="SMART" id="SM00671">
    <property type="entry name" value="SEL1"/>
    <property type="match status" value="5"/>
</dbReference>
<dbReference type="Proteomes" id="UP001190700">
    <property type="component" value="Unassembled WGS sequence"/>
</dbReference>
<proteinExistence type="inferred from homology"/>
<gene>
    <name evidence="2" type="ORF">CYMTET_22060</name>
</gene>
<dbReference type="EMBL" id="LGRX02010915">
    <property type="protein sequence ID" value="KAK3269500.1"/>
    <property type="molecule type" value="Genomic_DNA"/>
</dbReference>
<dbReference type="InterPro" id="IPR011990">
    <property type="entry name" value="TPR-like_helical_dom_sf"/>
</dbReference>
<name>A0AAE0G0Z3_9CHLO</name>
<dbReference type="Gene3D" id="1.25.40.10">
    <property type="entry name" value="Tetratricopeptide repeat domain"/>
    <property type="match status" value="3"/>
</dbReference>
<dbReference type="InterPro" id="IPR006597">
    <property type="entry name" value="Sel1-like"/>
</dbReference>
<dbReference type="SUPFAM" id="SSF81901">
    <property type="entry name" value="HCP-like"/>
    <property type="match status" value="2"/>
</dbReference>
<evidence type="ECO:0000313" key="2">
    <source>
        <dbReference type="EMBL" id="KAK3269500.1"/>
    </source>
</evidence>
<dbReference type="PANTHER" id="PTHR11102:SF160">
    <property type="entry name" value="ERAD-ASSOCIATED E3 UBIQUITIN-PROTEIN LIGASE COMPONENT HRD3"/>
    <property type="match status" value="1"/>
</dbReference>
<organism evidence="2 3">
    <name type="scientific">Cymbomonas tetramitiformis</name>
    <dbReference type="NCBI Taxonomy" id="36881"/>
    <lineage>
        <taxon>Eukaryota</taxon>
        <taxon>Viridiplantae</taxon>
        <taxon>Chlorophyta</taxon>
        <taxon>Pyramimonadophyceae</taxon>
        <taxon>Pyramimonadales</taxon>
        <taxon>Pyramimonadaceae</taxon>
        <taxon>Cymbomonas</taxon>
    </lineage>
</organism>
<dbReference type="InterPro" id="IPR050767">
    <property type="entry name" value="Sel1_AlgK"/>
</dbReference>
<dbReference type="PANTHER" id="PTHR11102">
    <property type="entry name" value="SEL-1-LIKE PROTEIN"/>
    <property type="match status" value="1"/>
</dbReference>
<protein>
    <submittedName>
        <fullName evidence="2">Uncharacterized protein</fullName>
    </submittedName>
</protein>
<evidence type="ECO:0000256" key="1">
    <source>
        <dbReference type="ARBA" id="ARBA00038101"/>
    </source>
</evidence>
<dbReference type="AlphaFoldDB" id="A0AAE0G0Z3"/>
<dbReference type="SUPFAM" id="SSF48452">
    <property type="entry name" value="TPR-like"/>
    <property type="match status" value="1"/>
</dbReference>
<comment type="similarity">
    <text evidence="1">Belongs to the sel-1 family.</text>
</comment>
<dbReference type="InterPro" id="IPR019734">
    <property type="entry name" value="TPR_rpt"/>
</dbReference>
<sequence>MDSEEYARNLFTSKEYSRAAAEYAKLSLADPTQPKFLTNRAICLLNLKKYTSAIKLCIDAVAMDATWSRAYECHSKCLRAVGRLHDAVDILEKGMLNVASSAIEKELGTLKSLVFQEQIAGNYDAGFASCHRINVPLNLTPSDKRIIKEVKFDFLETERASQLEIRGEVNAAAKVYEIQAELGCTRAMAALSKLERTADPTKAVHWARRCVERGPSEFYQLMLGGTDPSVGSAQEFLGTCYRHGLGVEKSLAEAEQWLRLGAEGGDALAMNNLGTFLVEHQSDEEQAMDWYRRASDAGCTRAKLNLGINLMKGRGCVLNFAEAEAYLKSALDCGDLLAIPQLQNLIRLRGAAGKERIAALLALLKVLQDAKAKEEHRGGLQAPTMVMEAELLLSLQHEEDADKANEAYIVELSACDCSPLGFAEFSREARSQTTVDKYRQYLQELLQARRQLTSREVNAAKLIESAVDKCPGPSIANLCNNVGKMFMNKGLKAEGLRYFCYSADVGDSEGCFLAGHHLSQSTSAKELRRAKSFLKRAASRGHERATRELDKLHEHLRSTKLEAETAPDCHTTFDTLACLSSRINSAVSKVRLNKPEETAKVFEELLATAHIALAAGTPDGHGNPKVPGTAIDHLQIMGDYVMANPGSYSGHSMYCSLRHYMSAILFMDRKDYESAVHELFLAYLFDEKGVTIPYEVDLRTGQPNLGSPFTEFFSYVDSELRESPRSLRLVVIKLFSSPDLEQRVIYANRAVELSTPQLAPRLLFTQGCMAAFCQRSAAAKQCFLKALQALRRDESYSLWPYYPSDAFIGMARAREIMAATIQLHVGRILLCGRTLEDLREAEDLIREFQRKAPTDTHGYCESCADLSEALLGLSTRRRNMSIDTGLLQELQWLVKESDRLMQLRLPIWRPLRPEDFPKLEQLKSYTKALSHSFA</sequence>
<accession>A0AAE0G0Z3</accession>
<comment type="caution">
    <text evidence="2">The sequence shown here is derived from an EMBL/GenBank/DDBJ whole genome shotgun (WGS) entry which is preliminary data.</text>
</comment>
<keyword evidence="3" id="KW-1185">Reference proteome</keyword>
<reference evidence="2 3" key="1">
    <citation type="journal article" date="2015" name="Genome Biol. Evol.">
        <title>Comparative Genomics of a Bacterivorous Green Alga Reveals Evolutionary Causalities and Consequences of Phago-Mixotrophic Mode of Nutrition.</title>
        <authorList>
            <person name="Burns J.A."/>
            <person name="Paasch A."/>
            <person name="Narechania A."/>
            <person name="Kim E."/>
        </authorList>
    </citation>
    <scope>NUCLEOTIDE SEQUENCE [LARGE SCALE GENOMIC DNA]</scope>
    <source>
        <strain evidence="2 3">PLY_AMNH</strain>
    </source>
</reference>